<feature type="binding site" evidence="7">
    <location>
        <begin position="71"/>
        <end position="78"/>
    </location>
    <ligand>
        <name>ATP</name>
        <dbReference type="ChEBI" id="CHEBI:30616"/>
    </ligand>
</feature>
<dbReference type="GO" id="GO:0005829">
    <property type="term" value="C:cytosol"/>
    <property type="evidence" value="ECO:0007669"/>
    <property type="project" value="TreeGrafter"/>
</dbReference>
<keyword evidence="5 7" id="KW-0238">DNA-binding</keyword>
<dbReference type="InterPro" id="IPR023400">
    <property type="entry name" value="RecA_C_sf"/>
</dbReference>
<keyword evidence="7 8" id="KW-0742">SOS response</keyword>
<dbReference type="InterPro" id="IPR049261">
    <property type="entry name" value="RecA-like_C"/>
</dbReference>
<evidence type="ECO:0000256" key="6">
    <source>
        <dbReference type="ARBA" id="ARBA00023172"/>
    </source>
</evidence>
<evidence type="ECO:0000313" key="12">
    <source>
        <dbReference type="EMBL" id="PIS39884.1"/>
    </source>
</evidence>
<dbReference type="HAMAP" id="MF_00268">
    <property type="entry name" value="RecA"/>
    <property type="match status" value="1"/>
</dbReference>
<proteinExistence type="inferred from homology"/>
<comment type="caution">
    <text evidence="12">The sequence shown here is derived from an EMBL/GenBank/DDBJ whole genome shotgun (WGS) entry which is preliminary data.</text>
</comment>
<dbReference type="SUPFAM" id="SSF52540">
    <property type="entry name" value="P-loop containing nucleoside triphosphate hydrolases"/>
    <property type="match status" value="1"/>
</dbReference>
<dbReference type="GO" id="GO:0006310">
    <property type="term" value="P:DNA recombination"/>
    <property type="evidence" value="ECO:0007669"/>
    <property type="project" value="UniProtKB-UniRule"/>
</dbReference>
<dbReference type="EMBL" id="PEYC01000056">
    <property type="protein sequence ID" value="PIS39884.1"/>
    <property type="molecule type" value="Genomic_DNA"/>
</dbReference>
<evidence type="ECO:0000256" key="9">
    <source>
        <dbReference type="RuleBase" id="RU004527"/>
    </source>
</evidence>
<dbReference type="InterPro" id="IPR003593">
    <property type="entry name" value="AAA+_ATPase"/>
</dbReference>
<comment type="similarity">
    <text evidence="1 7 9">Belongs to the RecA family.</text>
</comment>
<keyword evidence="7 9" id="KW-0227">DNA damage</keyword>
<dbReference type="Pfam" id="PF00154">
    <property type="entry name" value="RecA_N"/>
    <property type="match status" value="1"/>
</dbReference>
<dbReference type="GO" id="GO:0003697">
    <property type="term" value="F:single-stranded DNA binding"/>
    <property type="evidence" value="ECO:0007669"/>
    <property type="project" value="UniProtKB-UniRule"/>
</dbReference>
<evidence type="ECO:0000256" key="5">
    <source>
        <dbReference type="ARBA" id="ARBA00023125"/>
    </source>
</evidence>
<dbReference type="InterPro" id="IPR020588">
    <property type="entry name" value="RecA_ATP-bd"/>
</dbReference>
<keyword evidence="4 7" id="KW-0067">ATP-binding</keyword>
<evidence type="ECO:0000259" key="10">
    <source>
        <dbReference type="PROSITE" id="PS50162"/>
    </source>
</evidence>
<dbReference type="GO" id="GO:0005524">
    <property type="term" value="F:ATP binding"/>
    <property type="evidence" value="ECO:0007669"/>
    <property type="project" value="UniProtKB-UniRule"/>
</dbReference>
<keyword evidence="6 7" id="KW-0233">DNA recombination</keyword>
<dbReference type="NCBIfam" id="TIGR02012">
    <property type="entry name" value="tigrfam_recA"/>
    <property type="match status" value="1"/>
</dbReference>
<dbReference type="SMART" id="SM00382">
    <property type="entry name" value="AAA"/>
    <property type="match status" value="1"/>
</dbReference>
<dbReference type="InterPro" id="IPR020584">
    <property type="entry name" value="DNA_recomb/repair_RecA_CS"/>
</dbReference>
<comment type="subcellular location">
    <subcellularLocation>
        <location evidence="7">Cytoplasm</location>
    </subcellularLocation>
</comment>
<dbReference type="PROSITE" id="PS00321">
    <property type="entry name" value="RECA_1"/>
    <property type="match status" value="1"/>
</dbReference>
<evidence type="ECO:0000256" key="8">
    <source>
        <dbReference type="RuleBase" id="RU000526"/>
    </source>
</evidence>
<dbReference type="Gene3D" id="3.40.50.300">
    <property type="entry name" value="P-loop containing nucleotide triphosphate hydrolases"/>
    <property type="match status" value="1"/>
</dbReference>
<dbReference type="InterPro" id="IPR013765">
    <property type="entry name" value="DNA_recomb/repair_RecA"/>
</dbReference>
<dbReference type="CDD" id="cd00983">
    <property type="entry name" value="RecA"/>
    <property type="match status" value="1"/>
</dbReference>
<dbReference type="Pfam" id="PF21096">
    <property type="entry name" value="RecA_C"/>
    <property type="match status" value="1"/>
</dbReference>
<evidence type="ECO:0000256" key="1">
    <source>
        <dbReference type="ARBA" id="ARBA00009391"/>
    </source>
</evidence>
<dbReference type="PROSITE" id="PS50162">
    <property type="entry name" value="RECA_2"/>
    <property type="match status" value="1"/>
</dbReference>
<evidence type="ECO:0000256" key="7">
    <source>
        <dbReference type="HAMAP-Rule" id="MF_00268"/>
    </source>
</evidence>
<keyword evidence="7 8" id="KW-0234">DNA repair</keyword>
<protein>
    <recommendedName>
        <fullName evidence="2 7">Protein RecA</fullName>
    </recommendedName>
    <alternativeName>
        <fullName evidence="7 8">Recombinase A</fullName>
    </alternativeName>
</protein>
<feature type="domain" description="RecA family profile 1" evidence="10">
    <location>
        <begin position="41"/>
        <end position="200"/>
    </location>
</feature>
<dbReference type="InterPro" id="IPR049428">
    <property type="entry name" value="RecA-like_N"/>
</dbReference>
<accession>A0A2H0YN06</accession>
<feature type="domain" description="RecA family profile 2" evidence="11">
    <location>
        <begin position="206"/>
        <end position="277"/>
    </location>
</feature>
<gene>
    <name evidence="7 12" type="primary">recA</name>
    <name evidence="12" type="ORF">COT32_02785</name>
</gene>
<dbReference type="SUPFAM" id="SSF54752">
    <property type="entry name" value="RecA protein, C-terminal domain"/>
    <property type="match status" value="1"/>
</dbReference>
<sequence length="331" mass="36133">MVKKQEEEKLERKNLEEAVAEIKQRFGEGAIMKLKDARPVDIDTISTGSISLDLVLGVGGIPRGRIVEIYGQESSGKTTVALHICAEAQKKNGVAAFVDAEHALDPDYAKKIGVRTEDLLISQPDSGEEALQIVETLVRSGEVDVIVIDSVAALTPKAEIAGEMGEFQIGLQARLMSSALRKLSAIVAKTKTSVIFLNQTRMKIGVYGNPETTPGGLALKFYSSVRVELRRTAKIKQGEEIVGNRVKVKIVKNKVAPPFKTTEFDIYYNEGISKLADLVNTGLENGVITKAGSWYQYKETKLGQGMEGAKIFLKSSPNIVREIKKAIIEKT</sequence>
<keyword evidence="3 7" id="KW-0547">Nucleotide-binding</keyword>
<keyword evidence="7" id="KW-0963">Cytoplasm</keyword>
<dbReference type="PANTHER" id="PTHR45900:SF1">
    <property type="entry name" value="MITOCHONDRIAL DNA REPAIR PROTEIN RECA HOMOLOG-RELATED"/>
    <property type="match status" value="1"/>
</dbReference>
<evidence type="ECO:0000256" key="3">
    <source>
        <dbReference type="ARBA" id="ARBA00022741"/>
    </source>
</evidence>
<dbReference type="FunFam" id="3.40.50.300:FF:000087">
    <property type="entry name" value="Recombinase RecA"/>
    <property type="match status" value="1"/>
</dbReference>
<dbReference type="PANTHER" id="PTHR45900">
    <property type="entry name" value="RECA"/>
    <property type="match status" value="1"/>
</dbReference>
<dbReference type="GO" id="GO:0009432">
    <property type="term" value="P:SOS response"/>
    <property type="evidence" value="ECO:0007669"/>
    <property type="project" value="UniProtKB-UniRule"/>
</dbReference>
<evidence type="ECO:0000256" key="4">
    <source>
        <dbReference type="ARBA" id="ARBA00022840"/>
    </source>
</evidence>
<dbReference type="GO" id="GO:0003684">
    <property type="term" value="F:damaged DNA binding"/>
    <property type="evidence" value="ECO:0007669"/>
    <property type="project" value="UniProtKB-UniRule"/>
</dbReference>
<dbReference type="GO" id="GO:0006281">
    <property type="term" value="P:DNA repair"/>
    <property type="evidence" value="ECO:0007669"/>
    <property type="project" value="UniProtKB-UniRule"/>
</dbReference>
<dbReference type="InterPro" id="IPR027417">
    <property type="entry name" value="P-loop_NTPase"/>
</dbReference>
<evidence type="ECO:0000256" key="2">
    <source>
        <dbReference type="ARBA" id="ARBA00015553"/>
    </source>
</evidence>
<dbReference type="PRINTS" id="PR00142">
    <property type="entry name" value="RECA"/>
</dbReference>
<evidence type="ECO:0000313" key="13">
    <source>
        <dbReference type="Proteomes" id="UP000231472"/>
    </source>
</evidence>
<dbReference type="Proteomes" id="UP000231472">
    <property type="component" value="Unassembled WGS sequence"/>
</dbReference>
<dbReference type="InterPro" id="IPR020587">
    <property type="entry name" value="RecA_monomer-monomer_interface"/>
</dbReference>
<reference evidence="13" key="1">
    <citation type="submission" date="2017-09" db="EMBL/GenBank/DDBJ databases">
        <title>Depth-based differentiation of microbial function through sediment-hosted aquifers and enrichment of novel symbionts in the deep terrestrial subsurface.</title>
        <authorList>
            <person name="Probst A.J."/>
            <person name="Ladd B."/>
            <person name="Jarett J.K."/>
            <person name="Geller-Mcgrath D.E."/>
            <person name="Sieber C.M.K."/>
            <person name="Emerson J.B."/>
            <person name="Anantharaman K."/>
            <person name="Thomas B.C."/>
            <person name="Malmstrom R."/>
            <person name="Stieglmeier M."/>
            <person name="Klingl A."/>
            <person name="Woyke T."/>
            <person name="Ryan C.M."/>
            <person name="Banfield J.F."/>
        </authorList>
    </citation>
    <scope>NUCLEOTIDE SEQUENCE [LARGE SCALE GENOMIC DNA]</scope>
</reference>
<organism evidence="12 13">
    <name type="scientific">Candidatus Nealsonbacteria bacterium CG08_land_8_20_14_0_20_36_22</name>
    <dbReference type="NCBI Taxonomy" id="1974704"/>
    <lineage>
        <taxon>Bacteria</taxon>
        <taxon>Candidatus Nealsoniibacteriota</taxon>
    </lineage>
</organism>
<dbReference type="PROSITE" id="PS50163">
    <property type="entry name" value="RECA_3"/>
    <property type="match status" value="1"/>
</dbReference>
<comment type="function">
    <text evidence="7">Can catalyze the hydrolysis of ATP in the presence of single-stranded DNA, the ATP-dependent uptake of single-stranded DNA by duplex DNA, and the ATP-dependent hybridization of homologous single-stranded DNAs. It interacts with LexA causing its activation and leading to its autocatalytic cleavage.</text>
</comment>
<name>A0A2H0YN06_9BACT</name>
<evidence type="ECO:0000259" key="11">
    <source>
        <dbReference type="PROSITE" id="PS50163"/>
    </source>
</evidence>
<dbReference type="GO" id="GO:0140664">
    <property type="term" value="F:ATP-dependent DNA damage sensor activity"/>
    <property type="evidence" value="ECO:0007669"/>
    <property type="project" value="InterPro"/>
</dbReference>
<dbReference type="AlphaFoldDB" id="A0A2H0YN06"/>